<accession>A0A2U8P192</accession>
<protein>
    <submittedName>
        <fullName evidence="1">Uncharacterized protein</fullName>
    </submittedName>
</protein>
<dbReference type="OrthoDB" id="8242005at2"/>
<dbReference type="Proteomes" id="UP001565369">
    <property type="component" value="Unassembled WGS sequence"/>
</dbReference>
<accession>A0A5H2Z8Z5</accession>
<name>A0A2U8P192_9BRAD</name>
<reference evidence="1 3" key="1">
    <citation type="journal article" date="2014" name="Int. J. Syst. Evol. Microbiol.">
        <title>Bradyrhizobium ottawaense sp. nov., a symbiotic nitrogen fixing bacterium from root nodules of soybeans in Canada.</title>
        <authorList>
            <person name="Yu X."/>
            <person name="Cloutier S."/>
            <person name="Tambong J.T."/>
            <person name="Bromfield E.S."/>
        </authorList>
    </citation>
    <scope>NUCLEOTIDE SEQUENCE [LARGE SCALE GENOMIC DNA]</scope>
    <source>
        <strain evidence="1 3">OO99</strain>
    </source>
</reference>
<dbReference type="RefSeq" id="WP_014497849.1">
    <property type="nucleotide sequence ID" value="NZ_AP021854.1"/>
</dbReference>
<keyword evidence="4" id="KW-1185">Reference proteome</keyword>
<dbReference type="GeneID" id="92969675"/>
<organism evidence="1 3">
    <name type="scientific">Bradyrhizobium ottawaense</name>
    <dbReference type="NCBI Taxonomy" id="931866"/>
    <lineage>
        <taxon>Bacteria</taxon>
        <taxon>Pseudomonadati</taxon>
        <taxon>Pseudomonadota</taxon>
        <taxon>Alphaproteobacteria</taxon>
        <taxon>Hyphomicrobiales</taxon>
        <taxon>Nitrobacteraceae</taxon>
        <taxon>Bradyrhizobium</taxon>
    </lineage>
</organism>
<reference evidence="1" key="3">
    <citation type="journal article" date="2018" name="Microbiol. Resour. Announc.">
        <title>Complete Genome Sequence of Bradyrhizobium ottawaense OO99(T), an Efficient Nitrogen-Fixing Symbiont of Soybean.</title>
        <authorList>
            <person name="Nguyen H.D.T."/>
            <person name="Cloutier S."/>
            <person name="Bromfield E.S.P."/>
        </authorList>
    </citation>
    <scope>NUCLEOTIDE SEQUENCE</scope>
    <source>
        <strain evidence="1">OO99</strain>
    </source>
</reference>
<evidence type="ECO:0000313" key="2">
    <source>
        <dbReference type="EMBL" id="MEY9455256.1"/>
    </source>
</evidence>
<evidence type="ECO:0000313" key="1">
    <source>
        <dbReference type="EMBL" id="AWL91408.1"/>
    </source>
</evidence>
<evidence type="ECO:0000313" key="3">
    <source>
        <dbReference type="Proteomes" id="UP000215703"/>
    </source>
</evidence>
<gene>
    <name evidence="2" type="ORF">ABIG07_004204</name>
    <name evidence="1" type="ORF">CIT37_03235</name>
</gene>
<reference evidence="2 4" key="4">
    <citation type="submission" date="2024-07" db="EMBL/GenBank/DDBJ databases">
        <title>Genomic Encyclopedia of Type Strains, Phase V (KMG-V): Genome sequencing to study the core and pangenomes of soil and plant-associated prokaryotes.</title>
        <authorList>
            <person name="Whitman W."/>
        </authorList>
    </citation>
    <scope>NUCLEOTIDE SEQUENCE [LARGE SCALE GENOMIC DNA]</scope>
    <source>
        <strain evidence="2 4">USDA 152</strain>
    </source>
</reference>
<dbReference type="EMBL" id="CP029425">
    <property type="protein sequence ID" value="AWL91408.1"/>
    <property type="molecule type" value="Genomic_DNA"/>
</dbReference>
<proteinExistence type="predicted"/>
<dbReference type="KEGG" id="bot:CIT37_03235"/>
<dbReference type="Proteomes" id="UP000215703">
    <property type="component" value="Chromosome"/>
</dbReference>
<dbReference type="EMBL" id="JBGBZJ010000003">
    <property type="protein sequence ID" value="MEY9455256.1"/>
    <property type="molecule type" value="Genomic_DNA"/>
</dbReference>
<dbReference type="AlphaFoldDB" id="A0A2U8P192"/>
<reference evidence="1 3" key="2">
    <citation type="journal article" date="2017" name="Syst. Appl. Microbiol.">
        <title>Soybeans inoculated with root zone soils of Canadian native legumes harbour diverse and novel Bradyrhizobium spp. that possess agricultural potential.</title>
        <authorList>
            <person name="Bromfield E.S.P."/>
            <person name="Cloutier S."/>
            <person name="Tambong J.T."/>
            <person name="Tran Thi T.V."/>
        </authorList>
    </citation>
    <scope>NUCLEOTIDE SEQUENCE [LARGE SCALE GENOMIC DNA]</scope>
    <source>
        <strain evidence="1 3">OO99</strain>
    </source>
</reference>
<evidence type="ECO:0000313" key="4">
    <source>
        <dbReference type="Proteomes" id="UP001565369"/>
    </source>
</evidence>
<sequence length="63" mass="7057">MRVTSGDVTTTTEARNSGQAVTAVLGKLEFDERAELFHFSHVGFGRARSRLWVMTSNCCYLNM</sequence>